<protein>
    <submittedName>
        <fullName evidence="3">Uncharacterized protein</fullName>
    </submittedName>
</protein>
<evidence type="ECO:0000313" key="4">
    <source>
        <dbReference type="Proteomes" id="UP001417504"/>
    </source>
</evidence>
<organism evidence="3 4">
    <name type="scientific">Stephania japonica</name>
    <dbReference type="NCBI Taxonomy" id="461633"/>
    <lineage>
        <taxon>Eukaryota</taxon>
        <taxon>Viridiplantae</taxon>
        <taxon>Streptophyta</taxon>
        <taxon>Embryophyta</taxon>
        <taxon>Tracheophyta</taxon>
        <taxon>Spermatophyta</taxon>
        <taxon>Magnoliopsida</taxon>
        <taxon>Ranunculales</taxon>
        <taxon>Menispermaceae</taxon>
        <taxon>Menispermoideae</taxon>
        <taxon>Cissampelideae</taxon>
        <taxon>Stephania</taxon>
    </lineage>
</organism>
<gene>
    <name evidence="3" type="ORF">Sjap_015540</name>
</gene>
<name>A0AAP0IJG3_9MAGN</name>
<accession>A0AAP0IJG3</accession>
<dbReference type="Proteomes" id="UP001417504">
    <property type="component" value="Unassembled WGS sequence"/>
</dbReference>
<feature type="chain" id="PRO_5042993864" evidence="2">
    <location>
        <begin position="19"/>
        <end position="133"/>
    </location>
</feature>
<dbReference type="AlphaFoldDB" id="A0AAP0IJG3"/>
<comment type="caution">
    <text evidence="3">The sequence shown here is derived from an EMBL/GenBank/DDBJ whole genome shotgun (WGS) entry which is preliminary data.</text>
</comment>
<sequence>MHLSRFSSLSASLSLSLTSVDESSPSSEVHAGGNREIMGDARELILHWVVNLSPDGDSGCCYTTSNEVPLHLDSEKLDTYVHQHGAPDDEHEAPGDEEVEQELQVQHSFEAPPQSPAPPPSYNMPSYAAYFKS</sequence>
<reference evidence="3 4" key="1">
    <citation type="submission" date="2024-01" db="EMBL/GenBank/DDBJ databases">
        <title>Genome assemblies of Stephania.</title>
        <authorList>
            <person name="Yang L."/>
        </authorList>
    </citation>
    <scope>NUCLEOTIDE SEQUENCE [LARGE SCALE GENOMIC DNA]</scope>
    <source>
        <strain evidence="3">QJT</strain>
        <tissue evidence="3">Leaf</tissue>
    </source>
</reference>
<evidence type="ECO:0000313" key="3">
    <source>
        <dbReference type="EMBL" id="KAK9116593.1"/>
    </source>
</evidence>
<feature type="compositionally biased region" description="Pro residues" evidence="1">
    <location>
        <begin position="113"/>
        <end position="122"/>
    </location>
</feature>
<evidence type="ECO:0000256" key="2">
    <source>
        <dbReference type="SAM" id="SignalP"/>
    </source>
</evidence>
<evidence type="ECO:0000256" key="1">
    <source>
        <dbReference type="SAM" id="MobiDB-lite"/>
    </source>
</evidence>
<feature type="region of interest" description="Disordered" evidence="1">
    <location>
        <begin position="82"/>
        <end position="133"/>
    </location>
</feature>
<proteinExistence type="predicted"/>
<feature type="signal peptide" evidence="2">
    <location>
        <begin position="1"/>
        <end position="18"/>
    </location>
</feature>
<dbReference type="EMBL" id="JBBNAE010000006">
    <property type="protein sequence ID" value="KAK9116593.1"/>
    <property type="molecule type" value="Genomic_DNA"/>
</dbReference>
<keyword evidence="4" id="KW-1185">Reference proteome</keyword>
<keyword evidence="2" id="KW-0732">Signal</keyword>
<feature type="compositionally biased region" description="Low complexity" evidence="1">
    <location>
        <begin position="123"/>
        <end position="133"/>
    </location>
</feature>
<feature type="compositionally biased region" description="Basic and acidic residues" evidence="1">
    <location>
        <begin position="82"/>
        <end position="94"/>
    </location>
</feature>